<organism evidence="1 2">
    <name type="scientific">Gigaspora rosea</name>
    <dbReference type="NCBI Taxonomy" id="44941"/>
    <lineage>
        <taxon>Eukaryota</taxon>
        <taxon>Fungi</taxon>
        <taxon>Fungi incertae sedis</taxon>
        <taxon>Mucoromycota</taxon>
        <taxon>Glomeromycotina</taxon>
        <taxon>Glomeromycetes</taxon>
        <taxon>Diversisporales</taxon>
        <taxon>Gigasporaceae</taxon>
        <taxon>Gigaspora</taxon>
    </lineage>
</organism>
<protein>
    <submittedName>
        <fullName evidence="1">Uncharacterized protein</fullName>
    </submittedName>
</protein>
<comment type="caution">
    <text evidence="1">The sequence shown here is derived from an EMBL/GenBank/DDBJ whole genome shotgun (WGS) entry which is preliminary data.</text>
</comment>
<dbReference type="AlphaFoldDB" id="A0A397U879"/>
<sequence length="195" mass="22591">MDNIVSIMRFCKQSSVCVGQYTNVFKQVTYLRGSHIYSSRLGPKGDHEIIANLENKETNSEAYRRVDCTLLVFDGNVCVNCKTLRNKLYKIEKRHTDGVQSVKTAHASREILTELVQNTRKTIKSQKELVKELHDRLKLKFEMEKENTSEPLANIIHNVVEEVKNNEHEDVPNIILKELIRVQSEKPKGVRYHPM</sequence>
<accession>A0A397U879</accession>
<evidence type="ECO:0000313" key="1">
    <source>
        <dbReference type="EMBL" id="RIB05288.1"/>
    </source>
</evidence>
<proteinExistence type="predicted"/>
<gene>
    <name evidence="1" type="ORF">C2G38_2047714</name>
</gene>
<evidence type="ECO:0000313" key="2">
    <source>
        <dbReference type="Proteomes" id="UP000266673"/>
    </source>
</evidence>
<dbReference type="OrthoDB" id="2436380at2759"/>
<keyword evidence="2" id="KW-1185">Reference proteome</keyword>
<name>A0A397U879_9GLOM</name>
<dbReference type="EMBL" id="QKWP01002012">
    <property type="protein sequence ID" value="RIB05288.1"/>
    <property type="molecule type" value="Genomic_DNA"/>
</dbReference>
<reference evidence="1 2" key="1">
    <citation type="submission" date="2018-06" db="EMBL/GenBank/DDBJ databases">
        <title>Comparative genomics reveals the genomic features of Rhizophagus irregularis, R. cerebriforme, R. diaphanum and Gigaspora rosea, and their symbiotic lifestyle signature.</title>
        <authorList>
            <person name="Morin E."/>
            <person name="San Clemente H."/>
            <person name="Chen E.C.H."/>
            <person name="De La Providencia I."/>
            <person name="Hainaut M."/>
            <person name="Kuo A."/>
            <person name="Kohler A."/>
            <person name="Murat C."/>
            <person name="Tang N."/>
            <person name="Roy S."/>
            <person name="Loubradou J."/>
            <person name="Henrissat B."/>
            <person name="Grigoriev I.V."/>
            <person name="Corradi N."/>
            <person name="Roux C."/>
            <person name="Martin F.M."/>
        </authorList>
    </citation>
    <scope>NUCLEOTIDE SEQUENCE [LARGE SCALE GENOMIC DNA]</scope>
    <source>
        <strain evidence="1 2">DAOM 194757</strain>
    </source>
</reference>
<dbReference type="Proteomes" id="UP000266673">
    <property type="component" value="Unassembled WGS sequence"/>
</dbReference>